<feature type="region of interest" description="Disordered" evidence="1">
    <location>
        <begin position="41"/>
        <end position="62"/>
    </location>
</feature>
<reference evidence="2" key="2">
    <citation type="journal article" date="2021" name="Microbiome">
        <title>Successional dynamics and alternative stable states in a saline activated sludge microbial community over 9 years.</title>
        <authorList>
            <person name="Wang Y."/>
            <person name="Ye J."/>
            <person name="Ju F."/>
            <person name="Liu L."/>
            <person name="Boyd J.A."/>
            <person name="Deng Y."/>
            <person name="Parks D.H."/>
            <person name="Jiang X."/>
            <person name="Yin X."/>
            <person name="Woodcroft B.J."/>
            <person name="Tyson G.W."/>
            <person name="Hugenholtz P."/>
            <person name="Polz M.F."/>
            <person name="Zhang T."/>
        </authorList>
    </citation>
    <scope>NUCLEOTIDE SEQUENCE</scope>
    <source>
        <strain evidence="2">HKST-UBA02</strain>
    </source>
</reference>
<evidence type="ECO:0000256" key="1">
    <source>
        <dbReference type="SAM" id="MobiDB-lite"/>
    </source>
</evidence>
<proteinExistence type="predicted"/>
<reference evidence="2" key="1">
    <citation type="submission" date="2020-04" db="EMBL/GenBank/DDBJ databases">
        <authorList>
            <person name="Zhang T."/>
        </authorList>
    </citation>
    <scope>NUCLEOTIDE SEQUENCE</scope>
    <source>
        <strain evidence="2">HKST-UBA02</strain>
    </source>
</reference>
<dbReference type="EMBL" id="JAGQHS010000037">
    <property type="protein sequence ID" value="MCA9755968.1"/>
    <property type="molecule type" value="Genomic_DNA"/>
</dbReference>
<comment type="caution">
    <text evidence="2">The sequence shown here is derived from an EMBL/GenBank/DDBJ whole genome shotgun (WGS) entry which is preliminary data.</text>
</comment>
<dbReference type="Proteomes" id="UP000739538">
    <property type="component" value="Unassembled WGS sequence"/>
</dbReference>
<evidence type="ECO:0000313" key="2">
    <source>
        <dbReference type="EMBL" id="MCA9755968.1"/>
    </source>
</evidence>
<organism evidence="2 3">
    <name type="scientific">Eiseniibacteriota bacterium</name>
    <dbReference type="NCBI Taxonomy" id="2212470"/>
    <lineage>
        <taxon>Bacteria</taxon>
        <taxon>Candidatus Eiseniibacteriota</taxon>
    </lineage>
</organism>
<dbReference type="AlphaFoldDB" id="A0A956NBL9"/>
<feature type="compositionally biased region" description="Basic and acidic residues" evidence="1">
    <location>
        <begin position="43"/>
        <end position="62"/>
    </location>
</feature>
<gene>
    <name evidence="2" type="ORF">KDA27_09215</name>
</gene>
<name>A0A956NBL9_UNCEI</name>
<sequence>MSPLEKALGTARAAPFVSSSRTLLLLLPYLLSIGLGCSTPAESDPKDTVPSDHDVSYDGALHKPGGDDPYAPAAWCADPRCHHVDLEGGWSLIGPTHDALEHDFAPSCYQCHGVLWQTRYPDAIHVLTPTSGDVWRHGTSRAVEWWGPLTDSVQVSLYRGSRRLEVLRNGSFSGGVIRIEEVSPSWGSGDGFWVQVKDSENRVGIGATFQICAAHRPSILLPDASTVLAWGDELLVTWDCAAGVVIDLFVLREGNRVGVLRMSAGNTGSLIRLVPDLWGTGDQYQVELVDGEGNHALSESFRIAATSR</sequence>
<accession>A0A956NBL9</accession>
<evidence type="ECO:0000313" key="3">
    <source>
        <dbReference type="Proteomes" id="UP000739538"/>
    </source>
</evidence>
<protein>
    <submittedName>
        <fullName evidence="2">Uncharacterized protein</fullName>
    </submittedName>
</protein>